<organism evidence="5 6">
    <name type="scientific">Streptosporangium vulgare</name>
    <dbReference type="NCBI Taxonomy" id="46190"/>
    <lineage>
        <taxon>Bacteria</taxon>
        <taxon>Bacillati</taxon>
        <taxon>Actinomycetota</taxon>
        <taxon>Actinomycetes</taxon>
        <taxon>Streptosporangiales</taxon>
        <taxon>Streptosporangiaceae</taxon>
        <taxon>Streptosporangium</taxon>
    </lineage>
</organism>
<dbReference type="InterPro" id="IPR012312">
    <property type="entry name" value="Hemerythrin-like"/>
</dbReference>
<dbReference type="CDD" id="cd12108">
    <property type="entry name" value="Hr-like"/>
    <property type="match status" value="1"/>
</dbReference>
<dbReference type="InterPro" id="IPR011251">
    <property type="entry name" value="Luciferase-like_dom"/>
</dbReference>
<feature type="domain" description="Luciferase-like" evidence="3">
    <location>
        <begin position="13"/>
        <end position="228"/>
    </location>
</feature>
<sequence length="541" mass="57731">MADYGHELLFGTFLTPRADQAERVVALARLSDQAGLDLVTVQDHPYQARFLDTWTLLSVVAAVTSTVRVSPNVANLPLRPPAVLARSVATLDILSGGRVELGLGAGAFWDGIAAVGGPRLTAAEGVDALEEGIQVIRAMWAEGGGTVRVDGRHHRVWGAHAGPAPAHDVGIWLGAYKRRMLDMTGRLADGWLPSHAYAALDALPAMNAIIDEAALGAGRSPADVRRLYNIAGTFTGSGRGFLQGPAGVWAEQLAELTLEQGMSAYILASDDPDDIRRFAAEVVPGVRELVDAGRAGSGAPAAEDRPRPAETGAEAGGRGASPATTTGSAPVTVTPARTGGGVPALGFLPTPDDGTRLADVQVWDESTRPTGPAPDPARTYTPGEQAAGRHLVDVHDHLRQELAEVRRLVEEVTSGAMDPGLARSHINTMTMRQNNWTVGVYCESYCRVVTTHHTIEDQTLFPRLRRADPRLVPVVDRLEQEHHAIHEVLEGVDRALVAFVAEPDGHKALRAAMDLLTDTLLSHLSYEERELVEPLARLGLH</sequence>
<feature type="domain" description="Hemerythrin-like" evidence="4">
    <location>
        <begin position="390"/>
        <end position="532"/>
    </location>
</feature>
<gene>
    <name evidence="5" type="ORF">ACFFRH_40955</name>
</gene>
<dbReference type="Gene3D" id="1.20.120.520">
    <property type="entry name" value="nmb1532 protein domain like"/>
    <property type="match status" value="1"/>
</dbReference>
<dbReference type="SUPFAM" id="SSF51679">
    <property type="entry name" value="Bacterial luciferase-like"/>
    <property type="match status" value="1"/>
</dbReference>
<feature type="compositionally biased region" description="Polar residues" evidence="2">
    <location>
        <begin position="322"/>
        <end position="331"/>
    </location>
</feature>
<dbReference type="InterPro" id="IPR050564">
    <property type="entry name" value="F420-G6PD/mer"/>
</dbReference>
<dbReference type="PANTHER" id="PTHR43244">
    <property type="match status" value="1"/>
</dbReference>
<protein>
    <submittedName>
        <fullName evidence="5">LLM class flavin-dependent oxidoreductase</fullName>
    </submittedName>
</protein>
<dbReference type="Pfam" id="PF00296">
    <property type="entry name" value="Bac_luciferase"/>
    <property type="match status" value="1"/>
</dbReference>
<name>A0ABV5TSQ5_9ACTN</name>
<dbReference type="CDD" id="cd01097">
    <property type="entry name" value="Tetrahydromethanopterin_reductase"/>
    <property type="match status" value="1"/>
</dbReference>
<keyword evidence="1" id="KW-0560">Oxidoreductase</keyword>
<accession>A0ABV5TSQ5</accession>
<keyword evidence="6" id="KW-1185">Reference proteome</keyword>
<evidence type="ECO:0000259" key="4">
    <source>
        <dbReference type="Pfam" id="PF01814"/>
    </source>
</evidence>
<evidence type="ECO:0000259" key="3">
    <source>
        <dbReference type="Pfam" id="PF00296"/>
    </source>
</evidence>
<dbReference type="EMBL" id="JBHMBS010000040">
    <property type="protein sequence ID" value="MFB9681881.1"/>
    <property type="molecule type" value="Genomic_DNA"/>
</dbReference>
<evidence type="ECO:0000256" key="2">
    <source>
        <dbReference type="SAM" id="MobiDB-lite"/>
    </source>
</evidence>
<dbReference type="Pfam" id="PF01814">
    <property type="entry name" value="Hemerythrin"/>
    <property type="match status" value="1"/>
</dbReference>
<dbReference type="PANTHER" id="PTHR43244:SF1">
    <property type="entry name" value="5,10-METHYLENETETRAHYDROMETHANOPTERIN REDUCTASE"/>
    <property type="match status" value="1"/>
</dbReference>
<dbReference type="Gene3D" id="3.20.20.30">
    <property type="entry name" value="Luciferase-like domain"/>
    <property type="match status" value="1"/>
</dbReference>
<dbReference type="InterPro" id="IPR036661">
    <property type="entry name" value="Luciferase-like_sf"/>
</dbReference>
<dbReference type="RefSeq" id="WP_386163267.1">
    <property type="nucleotide sequence ID" value="NZ_JBHMBS010000040.1"/>
</dbReference>
<reference evidence="5 6" key="1">
    <citation type="submission" date="2024-09" db="EMBL/GenBank/DDBJ databases">
        <authorList>
            <person name="Sun Q."/>
            <person name="Mori K."/>
        </authorList>
    </citation>
    <scope>NUCLEOTIDE SEQUENCE [LARGE SCALE GENOMIC DNA]</scope>
    <source>
        <strain evidence="5 6">JCM 3028</strain>
    </source>
</reference>
<proteinExistence type="predicted"/>
<feature type="region of interest" description="Disordered" evidence="2">
    <location>
        <begin position="294"/>
        <end position="355"/>
    </location>
</feature>
<evidence type="ECO:0000256" key="1">
    <source>
        <dbReference type="ARBA" id="ARBA00023002"/>
    </source>
</evidence>
<comment type="caution">
    <text evidence="5">The sequence shown here is derived from an EMBL/GenBank/DDBJ whole genome shotgun (WGS) entry which is preliminary data.</text>
</comment>
<evidence type="ECO:0000313" key="6">
    <source>
        <dbReference type="Proteomes" id="UP001589610"/>
    </source>
</evidence>
<evidence type="ECO:0000313" key="5">
    <source>
        <dbReference type="EMBL" id="MFB9681881.1"/>
    </source>
</evidence>
<dbReference type="Proteomes" id="UP001589610">
    <property type="component" value="Unassembled WGS sequence"/>
</dbReference>